<accession>A0ABP4V6C0</accession>
<evidence type="ECO:0000259" key="9">
    <source>
        <dbReference type="PROSITE" id="PS51755"/>
    </source>
</evidence>
<organism evidence="10 11">
    <name type="scientific">Kribbella yunnanensis</name>
    <dbReference type="NCBI Taxonomy" id="190194"/>
    <lineage>
        <taxon>Bacteria</taxon>
        <taxon>Bacillati</taxon>
        <taxon>Actinomycetota</taxon>
        <taxon>Actinomycetes</taxon>
        <taxon>Propionibacteriales</taxon>
        <taxon>Kribbellaceae</taxon>
        <taxon>Kribbella</taxon>
    </lineage>
</organism>
<dbReference type="InterPro" id="IPR001867">
    <property type="entry name" value="OmpR/PhoB-type_DNA-bd"/>
</dbReference>
<dbReference type="CDD" id="cd00383">
    <property type="entry name" value="trans_reg_C"/>
    <property type="match status" value="1"/>
</dbReference>
<evidence type="ECO:0000259" key="8">
    <source>
        <dbReference type="PROSITE" id="PS50110"/>
    </source>
</evidence>
<dbReference type="CDD" id="cd19935">
    <property type="entry name" value="REC_OmpR_CusR-like"/>
    <property type="match status" value="1"/>
</dbReference>
<feature type="domain" description="Response regulatory" evidence="8">
    <location>
        <begin position="2"/>
        <end position="116"/>
    </location>
</feature>
<dbReference type="RefSeq" id="WP_344164610.1">
    <property type="nucleotide sequence ID" value="NZ_BAAANF010000029.1"/>
</dbReference>
<protein>
    <submittedName>
        <fullName evidence="10">Response regulator transcription factor</fullName>
    </submittedName>
</protein>
<evidence type="ECO:0000256" key="6">
    <source>
        <dbReference type="PROSITE-ProRule" id="PRU00169"/>
    </source>
</evidence>
<keyword evidence="3" id="KW-0805">Transcription regulation</keyword>
<evidence type="ECO:0000313" key="10">
    <source>
        <dbReference type="EMBL" id="GAA1718503.1"/>
    </source>
</evidence>
<dbReference type="EMBL" id="BAAANF010000029">
    <property type="protein sequence ID" value="GAA1718503.1"/>
    <property type="molecule type" value="Genomic_DNA"/>
</dbReference>
<dbReference type="Proteomes" id="UP001500280">
    <property type="component" value="Unassembled WGS sequence"/>
</dbReference>
<evidence type="ECO:0000256" key="7">
    <source>
        <dbReference type="PROSITE-ProRule" id="PRU01091"/>
    </source>
</evidence>
<dbReference type="PROSITE" id="PS50110">
    <property type="entry name" value="RESPONSE_REGULATORY"/>
    <property type="match status" value="1"/>
</dbReference>
<dbReference type="SMART" id="SM00448">
    <property type="entry name" value="REC"/>
    <property type="match status" value="1"/>
</dbReference>
<dbReference type="SMART" id="SM00862">
    <property type="entry name" value="Trans_reg_C"/>
    <property type="match status" value="1"/>
</dbReference>
<dbReference type="PROSITE" id="PS51755">
    <property type="entry name" value="OMPR_PHOB"/>
    <property type="match status" value="1"/>
</dbReference>
<feature type="DNA-binding region" description="OmpR/PhoB-type" evidence="7">
    <location>
        <begin position="124"/>
        <end position="222"/>
    </location>
</feature>
<evidence type="ECO:0000256" key="3">
    <source>
        <dbReference type="ARBA" id="ARBA00023015"/>
    </source>
</evidence>
<dbReference type="InterPro" id="IPR001789">
    <property type="entry name" value="Sig_transdc_resp-reg_receiver"/>
</dbReference>
<evidence type="ECO:0000313" key="11">
    <source>
        <dbReference type="Proteomes" id="UP001500280"/>
    </source>
</evidence>
<dbReference type="Gene3D" id="3.40.50.2300">
    <property type="match status" value="1"/>
</dbReference>
<keyword evidence="4 7" id="KW-0238">DNA-binding</keyword>
<dbReference type="Gene3D" id="6.10.250.690">
    <property type="match status" value="1"/>
</dbReference>
<reference evidence="11" key="1">
    <citation type="journal article" date="2019" name="Int. J. Syst. Evol. Microbiol.">
        <title>The Global Catalogue of Microorganisms (GCM) 10K type strain sequencing project: providing services to taxonomists for standard genome sequencing and annotation.</title>
        <authorList>
            <consortium name="The Broad Institute Genomics Platform"/>
            <consortium name="The Broad Institute Genome Sequencing Center for Infectious Disease"/>
            <person name="Wu L."/>
            <person name="Ma J."/>
        </authorList>
    </citation>
    <scope>NUCLEOTIDE SEQUENCE [LARGE SCALE GENOMIC DNA]</scope>
    <source>
        <strain evidence="11">JCM 14307</strain>
    </source>
</reference>
<dbReference type="InterPro" id="IPR011006">
    <property type="entry name" value="CheY-like_superfamily"/>
</dbReference>
<feature type="domain" description="OmpR/PhoB-type" evidence="9">
    <location>
        <begin position="124"/>
        <end position="222"/>
    </location>
</feature>
<evidence type="ECO:0000256" key="1">
    <source>
        <dbReference type="ARBA" id="ARBA00022553"/>
    </source>
</evidence>
<proteinExistence type="predicted"/>
<dbReference type="Pfam" id="PF00486">
    <property type="entry name" value="Trans_reg_C"/>
    <property type="match status" value="1"/>
</dbReference>
<dbReference type="PANTHER" id="PTHR48111:SF1">
    <property type="entry name" value="TWO-COMPONENT RESPONSE REGULATOR ORR33"/>
    <property type="match status" value="1"/>
</dbReference>
<name>A0ABP4V6C0_9ACTN</name>
<gene>
    <name evidence="10" type="ORF">GCM10009745_79170</name>
</gene>
<keyword evidence="11" id="KW-1185">Reference proteome</keyword>
<comment type="caution">
    <text evidence="10">The sequence shown here is derived from an EMBL/GenBank/DDBJ whole genome shotgun (WGS) entry which is preliminary data.</text>
</comment>
<sequence length="225" mass="25190">MRALVVEDELRLAAGLRTGLQAEGFAVDLALTGTDGLWLAREHSYDVLVLDLMLPEIDGFEICARLRSEKIWTPILILTARDADTDQIKALDIGADDYLTKPFAYAVLVARLRALVRRGAAERPAVIGAGDLRLDPAARRAWRGDAELELTARELSLLEFLIRSQGVVVSKRTILDHVWDYDFEGDPNIVEVYVRRLRNKLDRPYGRSSIVTLRGSGYRLTADDD</sequence>
<evidence type="ECO:0000256" key="5">
    <source>
        <dbReference type="ARBA" id="ARBA00023163"/>
    </source>
</evidence>
<evidence type="ECO:0000256" key="4">
    <source>
        <dbReference type="ARBA" id="ARBA00023125"/>
    </source>
</evidence>
<keyword evidence="1 6" id="KW-0597">Phosphoprotein</keyword>
<feature type="modified residue" description="4-aspartylphosphate" evidence="6">
    <location>
        <position position="51"/>
    </location>
</feature>
<dbReference type="InterPro" id="IPR039420">
    <property type="entry name" value="WalR-like"/>
</dbReference>
<dbReference type="SUPFAM" id="SSF52172">
    <property type="entry name" value="CheY-like"/>
    <property type="match status" value="1"/>
</dbReference>
<evidence type="ECO:0000256" key="2">
    <source>
        <dbReference type="ARBA" id="ARBA00023012"/>
    </source>
</evidence>
<dbReference type="InterPro" id="IPR036388">
    <property type="entry name" value="WH-like_DNA-bd_sf"/>
</dbReference>
<keyword evidence="5" id="KW-0804">Transcription</keyword>
<dbReference type="PANTHER" id="PTHR48111">
    <property type="entry name" value="REGULATOR OF RPOS"/>
    <property type="match status" value="1"/>
</dbReference>
<keyword evidence="2" id="KW-0902">Two-component regulatory system</keyword>
<dbReference type="Pfam" id="PF00072">
    <property type="entry name" value="Response_reg"/>
    <property type="match status" value="1"/>
</dbReference>
<dbReference type="Gene3D" id="1.10.10.10">
    <property type="entry name" value="Winged helix-like DNA-binding domain superfamily/Winged helix DNA-binding domain"/>
    <property type="match status" value="1"/>
</dbReference>